<keyword evidence="2" id="KW-0560">Oxidoreductase</keyword>
<proteinExistence type="inferred from homology"/>
<dbReference type="EMBL" id="BAABFB010000024">
    <property type="protein sequence ID" value="GAA4474831.1"/>
    <property type="molecule type" value="Genomic_DNA"/>
</dbReference>
<dbReference type="InterPro" id="IPR036291">
    <property type="entry name" value="NAD(P)-bd_dom_sf"/>
</dbReference>
<dbReference type="PANTHER" id="PTHR45024">
    <property type="entry name" value="DEHYDROGENASES, SHORT CHAIN"/>
    <property type="match status" value="1"/>
</dbReference>
<name>A0ABP8NYU1_9NOCA</name>
<evidence type="ECO:0000313" key="6">
    <source>
        <dbReference type="Proteomes" id="UP001501183"/>
    </source>
</evidence>
<evidence type="ECO:0000256" key="2">
    <source>
        <dbReference type="ARBA" id="ARBA00023002"/>
    </source>
</evidence>
<evidence type="ECO:0000256" key="1">
    <source>
        <dbReference type="ARBA" id="ARBA00006484"/>
    </source>
</evidence>
<evidence type="ECO:0000256" key="3">
    <source>
        <dbReference type="RuleBase" id="RU000363"/>
    </source>
</evidence>
<protein>
    <submittedName>
        <fullName evidence="5">SDR family oxidoreductase</fullName>
    </submittedName>
</protein>
<dbReference type="Proteomes" id="UP001501183">
    <property type="component" value="Unassembled WGS sequence"/>
</dbReference>
<dbReference type="PRINTS" id="PR00080">
    <property type="entry name" value="SDRFAMILY"/>
</dbReference>
<organism evidence="5 6">
    <name type="scientific">Rhodococcus olei</name>
    <dbReference type="NCBI Taxonomy" id="2161675"/>
    <lineage>
        <taxon>Bacteria</taxon>
        <taxon>Bacillati</taxon>
        <taxon>Actinomycetota</taxon>
        <taxon>Actinomycetes</taxon>
        <taxon>Mycobacteriales</taxon>
        <taxon>Nocardiaceae</taxon>
        <taxon>Rhodococcus</taxon>
    </lineage>
</organism>
<dbReference type="PRINTS" id="PR00081">
    <property type="entry name" value="GDHRDH"/>
</dbReference>
<keyword evidence="6" id="KW-1185">Reference proteome</keyword>
<dbReference type="SMART" id="SM00822">
    <property type="entry name" value="PKS_KR"/>
    <property type="match status" value="1"/>
</dbReference>
<dbReference type="InterPro" id="IPR020904">
    <property type="entry name" value="Sc_DH/Rdtase_CS"/>
</dbReference>
<dbReference type="InterPro" id="IPR002347">
    <property type="entry name" value="SDR_fam"/>
</dbReference>
<sequence length="320" mass="33056">MESIPVTEVSTRTEQRETHVAIVTGAGHGIGRATALQLAAEGAHVVVNDISEGPGGVPSAEVTAGEIRDAGGSAVAVTASVADESGVERILDCAVEAFGTVDAVVNNAGIFRQVDFENETLDGFLGVINVHLVGSFLLARGAWPLLQKSQHPRLVNVVSVSGLYGQPRMAAYSAAKAGLVGLTKTLALDGAEFGINVNAVAPAAQTGDVRTAEGARFLSPLGERRTPEHAAALIAYLASPACEVTGRGYVSAGGRYARFALGEARGWTSEHADPPRFAHLTERFSEVDDPAVIACPSDIEASMKLVASTSSANKAESTRA</sequence>
<feature type="domain" description="Ketoreductase" evidence="4">
    <location>
        <begin position="19"/>
        <end position="194"/>
    </location>
</feature>
<dbReference type="PROSITE" id="PS00061">
    <property type="entry name" value="ADH_SHORT"/>
    <property type="match status" value="1"/>
</dbReference>
<dbReference type="InterPro" id="IPR051687">
    <property type="entry name" value="Peroxisomal_Beta-Oxidation"/>
</dbReference>
<evidence type="ECO:0000313" key="5">
    <source>
        <dbReference type="EMBL" id="GAA4474831.1"/>
    </source>
</evidence>
<dbReference type="InterPro" id="IPR057326">
    <property type="entry name" value="KR_dom"/>
</dbReference>
<reference evidence="6" key="1">
    <citation type="journal article" date="2019" name="Int. J. Syst. Evol. Microbiol.">
        <title>The Global Catalogue of Microorganisms (GCM) 10K type strain sequencing project: providing services to taxonomists for standard genome sequencing and annotation.</title>
        <authorList>
            <consortium name="The Broad Institute Genomics Platform"/>
            <consortium name="The Broad Institute Genome Sequencing Center for Infectious Disease"/>
            <person name="Wu L."/>
            <person name="Ma J."/>
        </authorList>
    </citation>
    <scope>NUCLEOTIDE SEQUENCE [LARGE SCALE GENOMIC DNA]</scope>
    <source>
        <strain evidence="6">JCM 32206</strain>
    </source>
</reference>
<gene>
    <name evidence="5" type="ORF">GCM10023094_11180</name>
</gene>
<comment type="caution">
    <text evidence="5">The sequence shown here is derived from an EMBL/GenBank/DDBJ whole genome shotgun (WGS) entry which is preliminary data.</text>
</comment>
<accession>A0ABP8NYU1</accession>
<dbReference type="PANTHER" id="PTHR45024:SF2">
    <property type="entry name" value="SCP2 DOMAIN-CONTAINING PROTEIN"/>
    <property type="match status" value="1"/>
</dbReference>
<dbReference type="Pfam" id="PF00106">
    <property type="entry name" value="adh_short"/>
    <property type="match status" value="1"/>
</dbReference>
<dbReference type="SUPFAM" id="SSF51735">
    <property type="entry name" value="NAD(P)-binding Rossmann-fold domains"/>
    <property type="match status" value="1"/>
</dbReference>
<dbReference type="Gene3D" id="3.40.50.720">
    <property type="entry name" value="NAD(P)-binding Rossmann-like Domain"/>
    <property type="match status" value="1"/>
</dbReference>
<comment type="similarity">
    <text evidence="1 3">Belongs to the short-chain dehydrogenases/reductases (SDR) family.</text>
</comment>
<evidence type="ECO:0000259" key="4">
    <source>
        <dbReference type="SMART" id="SM00822"/>
    </source>
</evidence>